<keyword evidence="2" id="KW-1185">Reference proteome</keyword>
<gene>
    <name evidence="1" type="ORF">Q9291_12925</name>
</gene>
<evidence type="ECO:0000313" key="1">
    <source>
        <dbReference type="EMBL" id="MDP8568752.1"/>
    </source>
</evidence>
<name>A0ABT9JVY7_9PROT</name>
<sequence length="295" mass="33123">MNAPFNRHAGLIVVEVTMSNPNGDPDMESEPRVRELDGLGMISPVSVKRKYRDLVDSPAFMEQANANLSFSGENQFQILEKRGRDRKEISSLKKDEFIKRYWDARLFGNTFLEGIEGDKELEKRKKEGELEHLINTGVLQIGVGLSVAPVRIERMTYTNKSGVEGDKDRGMAPLAYRAVAHGIYCIPFFVNPSVATKTGATSEDLELFKFITPYLYEHTTSAIRPQISILHAWCAEHKNVLGSCPEYLLMDALKPKLKAGVESPSSRTDYDIPTLADIGDLKDRFKNIVDLNDLI</sequence>
<organism evidence="1 2">
    <name type="scientific">Methylophilus aquaticus</name>
    <dbReference type="NCBI Taxonomy" id="1971610"/>
    <lineage>
        <taxon>Bacteria</taxon>
        <taxon>Pseudomonadati</taxon>
        <taxon>Pseudomonadota</taxon>
        <taxon>Betaproteobacteria</taxon>
        <taxon>Nitrosomonadales</taxon>
        <taxon>Methylophilaceae</taxon>
        <taxon>Methylophilus</taxon>
    </lineage>
</organism>
<dbReference type="RefSeq" id="WP_306390505.1">
    <property type="nucleotide sequence ID" value="NZ_JAVCAP010000032.1"/>
</dbReference>
<dbReference type="EMBL" id="JAVCAP010000032">
    <property type="protein sequence ID" value="MDP8568752.1"/>
    <property type="molecule type" value="Genomic_DNA"/>
</dbReference>
<dbReference type="Proteomes" id="UP001225906">
    <property type="component" value="Unassembled WGS sequence"/>
</dbReference>
<dbReference type="Pfam" id="PF05107">
    <property type="entry name" value="Cas_Cas7"/>
    <property type="match status" value="1"/>
</dbReference>
<protein>
    <submittedName>
        <fullName evidence="1">Type I CRISPR-associated protein Cas7</fullName>
    </submittedName>
</protein>
<comment type="caution">
    <text evidence="1">The sequence shown here is derived from an EMBL/GenBank/DDBJ whole genome shotgun (WGS) entry which is preliminary data.</text>
</comment>
<dbReference type="InterPro" id="IPR006482">
    <property type="entry name" value="Cas7_Csh2/Csh2"/>
</dbReference>
<reference evidence="2" key="1">
    <citation type="journal article" date="2019" name="Int. J. Syst. Evol. Microbiol.">
        <title>The Global Catalogue of Microorganisms (GCM) 10K type strain sequencing project: providing services to taxonomists for standard genome sequencing and annotation.</title>
        <authorList>
            <consortium name="The Broad Institute Genomics Platform"/>
            <consortium name="The Broad Institute Genome Sequencing Center for Infectious Disease"/>
            <person name="Wu L."/>
            <person name="Ma J."/>
        </authorList>
    </citation>
    <scope>NUCLEOTIDE SEQUENCE [LARGE SCALE GENOMIC DNA]</scope>
    <source>
        <strain evidence="2">VKM B-3159</strain>
    </source>
</reference>
<accession>A0ABT9JVY7</accession>
<proteinExistence type="predicted"/>
<evidence type="ECO:0000313" key="2">
    <source>
        <dbReference type="Proteomes" id="UP001225906"/>
    </source>
</evidence>